<dbReference type="SUPFAM" id="SSF64518">
    <property type="entry name" value="Phase 1 flagellin"/>
    <property type="match status" value="1"/>
</dbReference>
<feature type="domain" description="Flagellar basal-body/hook protein C-terminal" evidence="7">
    <location>
        <begin position="408"/>
        <end position="446"/>
    </location>
</feature>
<dbReference type="NCBIfam" id="TIGR02492">
    <property type="entry name" value="flgK_ends"/>
    <property type="match status" value="1"/>
</dbReference>
<comment type="subcellular location">
    <subcellularLocation>
        <location evidence="1">Bacterial flagellum</location>
    </subcellularLocation>
    <subcellularLocation>
        <location evidence="2">Secreted</location>
    </subcellularLocation>
</comment>
<evidence type="ECO:0000313" key="9">
    <source>
        <dbReference type="EMBL" id="APF18252.1"/>
    </source>
</evidence>
<protein>
    <recommendedName>
        <fullName evidence="4">Flagellar hook-associated protein 1</fullName>
    </recommendedName>
</protein>
<organism evidence="10 11">
    <name type="scientific">Caldithrix abyssi DSM 13497</name>
    <dbReference type="NCBI Taxonomy" id="880073"/>
    <lineage>
        <taxon>Bacteria</taxon>
        <taxon>Pseudomonadati</taxon>
        <taxon>Calditrichota</taxon>
        <taxon>Calditrichia</taxon>
        <taxon>Calditrichales</taxon>
        <taxon>Calditrichaceae</taxon>
        <taxon>Caldithrix</taxon>
    </lineage>
</organism>
<keyword evidence="10" id="KW-0969">Cilium</keyword>
<dbReference type="AlphaFoldDB" id="H1XQ26"/>
<proteinExistence type="inferred from homology"/>
<accession>H1XQ26</accession>
<dbReference type="InterPro" id="IPR010930">
    <property type="entry name" value="Flg_bb/hook_C_dom"/>
</dbReference>
<dbReference type="EMBL" id="CP018099">
    <property type="protein sequence ID" value="APF18252.1"/>
    <property type="molecule type" value="Genomic_DNA"/>
</dbReference>
<dbReference type="Proteomes" id="UP000004671">
    <property type="component" value="Chromosome"/>
</dbReference>
<dbReference type="PANTHER" id="PTHR30033">
    <property type="entry name" value="FLAGELLAR HOOK-ASSOCIATED PROTEIN 1"/>
    <property type="match status" value="1"/>
</dbReference>
<dbReference type="KEGG" id="caby:Cabys_1503"/>
<dbReference type="GO" id="GO:0044780">
    <property type="term" value="P:bacterial-type flagellum assembly"/>
    <property type="evidence" value="ECO:0007669"/>
    <property type="project" value="InterPro"/>
</dbReference>
<dbReference type="GO" id="GO:0009424">
    <property type="term" value="C:bacterial-type flagellum hook"/>
    <property type="evidence" value="ECO:0007669"/>
    <property type="project" value="InterPro"/>
</dbReference>
<evidence type="ECO:0000256" key="3">
    <source>
        <dbReference type="ARBA" id="ARBA00009677"/>
    </source>
</evidence>
<evidence type="ECO:0000256" key="1">
    <source>
        <dbReference type="ARBA" id="ARBA00004365"/>
    </source>
</evidence>
<dbReference type="Pfam" id="PF22638">
    <property type="entry name" value="FlgK_D1"/>
    <property type="match status" value="1"/>
</dbReference>
<reference evidence="9 12" key="2">
    <citation type="submission" date="2016-11" db="EMBL/GenBank/DDBJ databases">
        <title>Genomic analysis of Caldithrix abyssi and proposal of a novel bacterial phylum Caldithrichaeota.</title>
        <authorList>
            <person name="Kublanov I."/>
            <person name="Sigalova O."/>
            <person name="Gavrilov S."/>
            <person name="Lebedinsky A."/>
            <person name="Ivanova N."/>
            <person name="Daum C."/>
            <person name="Reddy T."/>
            <person name="Klenk H.P."/>
            <person name="Goker M."/>
            <person name="Reva O."/>
            <person name="Miroshnichenko M."/>
            <person name="Kyprides N."/>
            <person name="Woyke T."/>
            <person name="Gelfand M."/>
        </authorList>
    </citation>
    <scope>NUCLEOTIDE SEQUENCE [LARGE SCALE GENOMIC DNA]</scope>
    <source>
        <strain evidence="9 12">LF13</strain>
    </source>
</reference>
<evidence type="ECO:0000313" key="12">
    <source>
        <dbReference type="Proteomes" id="UP000183868"/>
    </source>
</evidence>
<sequence>MSISSILEIGKRSLLAYQSAVKTTSDNISNANNEYYRRRRVNFDQLNGGYSRLGLSITDAVRLRQRFAEYQIYTENQHLGKYQNTHRLLSQVEVLFNENSDAGLSKVMSDFFGAWNDLAKEPESDFARNLVLDKAMVLADTFERIDSGLQNIKDQIVPETRMTVDDINQKIELIHKINQQIRKQPNGELLDQRDRILDELSQQINIQIKEKDSGEVNVYSDGILLVSHDILNELEAKTVTEEGHSKIRIQLKGSGYQINPSSGALSSLVEFYNDTLPEYKEKLDALARTIARKVNELHTQGENLNGSGGINFFADDIAGMSDFRVNQAIAENPDLIASRARGGAEGDGSIAQQISDLQFAGLFKEGTAHEYYQTFLTGLGENIQEADFLADSQEMIVNQLKNQRDSVTGVSMDEEMTRMVQYQQAYEAAAKVITTVDEMMATVMQMV</sequence>
<reference evidence="10 11" key="1">
    <citation type="submission" date="2011-09" db="EMBL/GenBank/DDBJ databases">
        <title>The permanent draft genome of Caldithrix abyssi DSM 13497.</title>
        <authorList>
            <consortium name="US DOE Joint Genome Institute (JGI-PGF)"/>
            <person name="Lucas S."/>
            <person name="Han J."/>
            <person name="Lapidus A."/>
            <person name="Bruce D."/>
            <person name="Goodwin L."/>
            <person name="Pitluck S."/>
            <person name="Peters L."/>
            <person name="Kyrpides N."/>
            <person name="Mavromatis K."/>
            <person name="Ivanova N."/>
            <person name="Mikhailova N."/>
            <person name="Chertkov O."/>
            <person name="Detter J.C."/>
            <person name="Tapia R."/>
            <person name="Han C."/>
            <person name="Land M."/>
            <person name="Hauser L."/>
            <person name="Markowitz V."/>
            <person name="Cheng J.-F."/>
            <person name="Hugenholtz P."/>
            <person name="Woyke T."/>
            <person name="Wu D."/>
            <person name="Spring S."/>
            <person name="Brambilla E."/>
            <person name="Klenk H.-P."/>
            <person name="Eisen J.A."/>
        </authorList>
    </citation>
    <scope>NUCLEOTIDE SEQUENCE [LARGE SCALE GENOMIC DNA]</scope>
    <source>
        <strain evidence="10 11">DSM 13497</strain>
    </source>
</reference>
<name>H1XQ26_CALAY</name>
<dbReference type="HOGENOM" id="CLU_012762_1_0_0"/>
<keyword evidence="6" id="KW-0975">Bacterial flagellum</keyword>
<evidence type="ECO:0000256" key="4">
    <source>
        <dbReference type="ARBA" id="ARBA00016244"/>
    </source>
</evidence>
<dbReference type="OrthoDB" id="9802553at2"/>
<dbReference type="EMBL" id="CM001402">
    <property type="protein sequence ID" value="EHO42277.1"/>
    <property type="molecule type" value="Genomic_DNA"/>
</dbReference>
<keyword evidence="5" id="KW-0964">Secreted</keyword>
<dbReference type="FunCoup" id="H1XQ26">
    <property type="interactions" value="76"/>
</dbReference>
<evidence type="ECO:0000259" key="8">
    <source>
        <dbReference type="Pfam" id="PF22638"/>
    </source>
</evidence>
<evidence type="ECO:0000313" key="11">
    <source>
        <dbReference type="Proteomes" id="UP000004671"/>
    </source>
</evidence>
<dbReference type="STRING" id="880073.Cabys_1503"/>
<feature type="domain" description="Flagellar hook-associated protein FlgK helical" evidence="8">
    <location>
        <begin position="89"/>
        <end position="313"/>
    </location>
</feature>
<dbReference type="Pfam" id="PF06429">
    <property type="entry name" value="Flg_bbr_C"/>
    <property type="match status" value="1"/>
</dbReference>
<dbReference type="Proteomes" id="UP000183868">
    <property type="component" value="Chromosome"/>
</dbReference>
<dbReference type="InterPro" id="IPR002371">
    <property type="entry name" value="FlgK"/>
</dbReference>
<dbReference type="PANTHER" id="PTHR30033:SF1">
    <property type="entry name" value="FLAGELLAR HOOK-ASSOCIATED PROTEIN 1"/>
    <property type="match status" value="1"/>
</dbReference>
<dbReference type="RefSeq" id="WP_006929564.1">
    <property type="nucleotide sequence ID" value="NZ_CM001402.1"/>
</dbReference>
<evidence type="ECO:0000313" key="10">
    <source>
        <dbReference type="EMBL" id="EHO42277.1"/>
    </source>
</evidence>
<comment type="similarity">
    <text evidence="3">Belongs to the flagella basal body rod proteins family.</text>
</comment>
<keyword evidence="10" id="KW-0282">Flagellum</keyword>
<dbReference type="GO" id="GO:0005198">
    <property type="term" value="F:structural molecule activity"/>
    <property type="evidence" value="ECO:0007669"/>
    <property type="project" value="InterPro"/>
</dbReference>
<evidence type="ECO:0000256" key="2">
    <source>
        <dbReference type="ARBA" id="ARBA00004613"/>
    </source>
</evidence>
<dbReference type="PaxDb" id="880073-Calab_2667"/>
<keyword evidence="11" id="KW-1185">Reference proteome</keyword>
<dbReference type="InterPro" id="IPR053927">
    <property type="entry name" value="FlgK_helical"/>
</dbReference>
<dbReference type="GO" id="GO:0005576">
    <property type="term" value="C:extracellular region"/>
    <property type="evidence" value="ECO:0007669"/>
    <property type="project" value="UniProtKB-SubCell"/>
</dbReference>
<gene>
    <name evidence="9" type="primary">flgK</name>
    <name evidence="9" type="ORF">Cabys_1503</name>
    <name evidence="10" type="ORF">Calab_2667</name>
</gene>
<evidence type="ECO:0000256" key="6">
    <source>
        <dbReference type="ARBA" id="ARBA00023143"/>
    </source>
</evidence>
<evidence type="ECO:0000256" key="5">
    <source>
        <dbReference type="ARBA" id="ARBA00022525"/>
    </source>
</evidence>
<dbReference type="InParanoid" id="H1XQ26"/>
<keyword evidence="10" id="KW-0966">Cell projection</keyword>
<evidence type="ECO:0000259" key="7">
    <source>
        <dbReference type="Pfam" id="PF06429"/>
    </source>
</evidence>
<dbReference type="eggNOG" id="COG1256">
    <property type="taxonomic scope" value="Bacteria"/>
</dbReference>